<reference evidence="1 2" key="1">
    <citation type="journal article" date="2021" name="Elife">
        <title>Chloroplast acquisition without the gene transfer in kleptoplastic sea slugs, Plakobranchus ocellatus.</title>
        <authorList>
            <person name="Maeda T."/>
            <person name="Takahashi S."/>
            <person name="Yoshida T."/>
            <person name="Shimamura S."/>
            <person name="Takaki Y."/>
            <person name="Nagai Y."/>
            <person name="Toyoda A."/>
            <person name="Suzuki Y."/>
            <person name="Arimoto A."/>
            <person name="Ishii H."/>
            <person name="Satoh N."/>
            <person name="Nishiyama T."/>
            <person name="Hasebe M."/>
            <person name="Maruyama T."/>
            <person name="Minagawa J."/>
            <person name="Obokata J."/>
            <person name="Shigenobu S."/>
        </authorList>
    </citation>
    <scope>NUCLEOTIDE SEQUENCE [LARGE SCALE GENOMIC DNA]</scope>
</reference>
<dbReference type="Proteomes" id="UP000762676">
    <property type="component" value="Unassembled WGS sequence"/>
</dbReference>
<evidence type="ECO:0000313" key="2">
    <source>
        <dbReference type="Proteomes" id="UP000762676"/>
    </source>
</evidence>
<dbReference type="AlphaFoldDB" id="A0AAV4G0M6"/>
<name>A0AAV4G0M6_9GAST</name>
<gene>
    <name evidence="1" type="ORF">ElyMa_000528200</name>
</gene>
<organism evidence="1 2">
    <name type="scientific">Elysia marginata</name>
    <dbReference type="NCBI Taxonomy" id="1093978"/>
    <lineage>
        <taxon>Eukaryota</taxon>
        <taxon>Metazoa</taxon>
        <taxon>Spiralia</taxon>
        <taxon>Lophotrochozoa</taxon>
        <taxon>Mollusca</taxon>
        <taxon>Gastropoda</taxon>
        <taxon>Heterobranchia</taxon>
        <taxon>Euthyneura</taxon>
        <taxon>Panpulmonata</taxon>
        <taxon>Sacoglossa</taxon>
        <taxon>Placobranchoidea</taxon>
        <taxon>Plakobranchidae</taxon>
        <taxon>Elysia</taxon>
    </lineage>
</organism>
<proteinExistence type="predicted"/>
<accession>A0AAV4G0M6</accession>
<dbReference type="EMBL" id="BMAT01001012">
    <property type="protein sequence ID" value="GFR78216.1"/>
    <property type="molecule type" value="Genomic_DNA"/>
</dbReference>
<protein>
    <submittedName>
        <fullName evidence="1">Uncharacterized protein</fullName>
    </submittedName>
</protein>
<sequence length="105" mass="11453">MRNKRENSLIGSYYGEGDCDMRYSPCVTNDYLLHVTKSSGFSSPAHGVNRPGQAVPCARALTTAHHISRRRRGAITTSKLVSASSTLFAYNLGLHHRPSSFTPAS</sequence>
<keyword evidence="2" id="KW-1185">Reference proteome</keyword>
<evidence type="ECO:0000313" key="1">
    <source>
        <dbReference type="EMBL" id="GFR78216.1"/>
    </source>
</evidence>
<comment type="caution">
    <text evidence="1">The sequence shown here is derived from an EMBL/GenBank/DDBJ whole genome shotgun (WGS) entry which is preliminary data.</text>
</comment>